<sequence length="67" mass="7320">MSREFDGAMWRKSSRSLNGNAECVEVAVTARSVGLRDSKDQGGPILVLDTQSWVAFVGAVKRRGLRP</sequence>
<dbReference type="AlphaFoldDB" id="A0A4R0GUC0"/>
<dbReference type="InterPro" id="IPR007278">
    <property type="entry name" value="DUF397"/>
</dbReference>
<dbReference type="RefSeq" id="WP_131299535.1">
    <property type="nucleotide sequence ID" value="NZ_SJJR01000001.1"/>
</dbReference>
<name>A0A4R0GUC0_9ACTN</name>
<evidence type="ECO:0000313" key="2">
    <source>
        <dbReference type="EMBL" id="TCC00274.1"/>
    </source>
</evidence>
<feature type="domain" description="DUF397" evidence="1">
    <location>
        <begin position="8"/>
        <end position="61"/>
    </location>
</feature>
<protein>
    <submittedName>
        <fullName evidence="2">DUF397 domain-containing protein</fullName>
    </submittedName>
</protein>
<gene>
    <name evidence="2" type="ORF">E0H26_00795</name>
</gene>
<dbReference type="Pfam" id="PF04149">
    <property type="entry name" value="DUF397"/>
    <property type="match status" value="1"/>
</dbReference>
<dbReference type="OrthoDB" id="4562195at2"/>
<dbReference type="EMBL" id="SJJR01000001">
    <property type="protein sequence ID" value="TCC00274.1"/>
    <property type="molecule type" value="Genomic_DNA"/>
</dbReference>
<keyword evidence="3" id="KW-1185">Reference proteome</keyword>
<dbReference type="Proteomes" id="UP000292274">
    <property type="component" value="Unassembled WGS sequence"/>
</dbReference>
<proteinExistence type="predicted"/>
<comment type="caution">
    <text evidence="2">The sequence shown here is derived from an EMBL/GenBank/DDBJ whole genome shotgun (WGS) entry which is preliminary data.</text>
</comment>
<organism evidence="2 3">
    <name type="scientific">Micromonospora zingiberis</name>
    <dbReference type="NCBI Taxonomy" id="2053011"/>
    <lineage>
        <taxon>Bacteria</taxon>
        <taxon>Bacillati</taxon>
        <taxon>Actinomycetota</taxon>
        <taxon>Actinomycetes</taxon>
        <taxon>Micromonosporales</taxon>
        <taxon>Micromonosporaceae</taxon>
        <taxon>Micromonospora</taxon>
    </lineage>
</organism>
<reference evidence="2 3" key="1">
    <citation type="submission" date="2019-02" db="EMBL/GenBank/DDBJ databases">
        <title>Jishengella sp. nov., isolated from a root of Zingiber montanum.</title>
        <authorList>
            <person name="Kuncharoen N."/>
            <person name="Kudo T."/>
            <person name="Masahiro Y."/>
            <person name="Ohkuma M."/>
            <person name="Tanasupawat S."/>
        </authorList>
    </citation>
    <scope>NUCLEOTIDE SEQUENCE [LARGE SCALE GENOMIC DNA]</scope>
    <source>
        <strain evidence="2 3">PLAI 1-1</strain>
    </source>
</reference>
<accession>A0A4R0GUC0</accession>
<evidence type="ECO:0000259" key="1">
    <source>
        <dbReference type="Pfam" id="PF04149"/>
    </source>
</evidence>
<evidence type="ECO:0000313" key="3">
    <source>
        <dbReference type="Proteomes" id="UP000292274"/>
    </source>
</evidence>